<dbReference type="Proteomes" id="UP000003947">
    <property type="component" value="Unassembled WGS sequence"/>
</dbReference>
<dbReference type="STRING" id="864069.MicloDRAFT_00001420"/>
<dbReference type="eggNOG" id="COG2304">
    <property type="taxonomic scope" value="Bacteria"/>
</dbReference>
<protein>
    <submittedName>
        <fullName evidence="2">Uncharacterized protein</fullName>
    </submittedName>
</protein>
<gene>
    <name evidence="2" type="ORF">MicloDRAFT_00001420</name>
</gene>
<proteinExistence type="predicted"/>
<sequence>MANMANRGSGAQDVGRRGARARRDGDGQTAASHYFQPPIRRARAPRLAAGLGAAPAVGIAVRGVEVTQVVQSLNNTVRLIADKPTVVRVYLDPQSFAGTTIVTAEITWRRGGGGAFYWPAMNRVRMNPANPLGIDEQRFDIDQSINFSLPNEAIAAGDIELRLNRVMVPGGPDIPLAPQPVIRLTFRPSPPLRIRVVGLRYRNRANTPVTVTPDAVHFNALKSYLLRAYPVSALEWSQIVIDGNARLTLPFDPPNRAATAVFVNAQLSALRGSEVFGMNLSGAETAHIDPRTHYYGLVDVDGKNGATVNFMRGQADYNEQTKEFQMVASGPCGVPKTNGWVLFSWDTDSSFADWYGAHELGHTFQRRHPGFPRYNPQTGTGQPHDPDETGFPYPDGLISTPDNIFVGFDIGDPDLGVPRRALPGNTYHDVMTYADNQWLSAHTYEGIHERLLLEDELFAPKVG</sequence>
<name>I4Z4L0_9HYPH</name>
<keyword evidence="3" id="KW-1185">Reference proteome</keyword>
<evidence type="ECO:0000313" key="3">
    <source>
        <dbReference type="Proteomes" id="UP000003947"/>
    </source>
</evidence>
<dbReference type="HOGENOM" id="CLU_054717_0_0_5"/>
<accession>I4Z4L0</accession>
<dbReference type="OrthoDB" id="3909977at2"/>
<dbReference type="PATRIC" id="fig|864069.3.peg.145"/>
<reference evidence="2 3" key="1">
    <citation type="submission" date="2012-02" db="EMBL/GenBank/DDBJ databases">
        <title>Improved High-Quality Draft sequence of Microvirga sp. WSM3557.</title>
        <authorList>
            <consortium name="US DOE Joint Genome Institute"/>
            <person name="Lucas S."/>
            <person name="Han J."/>
            <person name="Lapidus A."/>
            <person name="Cheng J.-F."/>
            <person name="Goodwin L."/>
            <person name="Pitluck S."/>
            <person name="Peters L."/>
            <person name="Zhang X."/>
            <person name="Detter J.C."/>
            <person name="Han C."/>
            <person name="Tapia R."/>
            <person name="Land M."/>
            <person name="Hauser L."/>
            <person name="Kyrpides N."/>
            <person name="Ivanova N."/>
            <person name="Pagani I."/>
            <person name="Brau L."/>
            <person name="Yates R."/>
            <person name="O'Hara G."/>
            <person name="Rui T."/>
            <person name="Howieson J."/>
            <person name="Reeve W."/>
            <person name="Woyke T."/>
        </authorList>
    </citation>
    <scope>NUCLEOTIDE SEQUENCE [LARGE SCALE GENOMIC DNA]</scope>
    <source>
        <strain evidence="2 3">WSM3557</strain>
    </source>
</reference>
<organism evidence="2 3">
    <name type="scientific">Microvirga lotononidis</name>
    <dbReference type="NCBI Taxonomy" id="864069"/>
    <lineage>
        <taxon>Bacteria</taxon>
        <taxon>Pseudomonadati</taxon>
        <taxon>Pseudomonadota</taxon>
        <taxon>Alphaproteobacteria</taxon>
        <taxon>Hyphomicrobiales</taxon>
        <taxon>Methylobacteriaceae</taxon>
        <taxon>Microvirga</taxon>
    </lineage>
</organism>
<dbReference type="AlphaFoldDB" id="I4Z4L0"/>
<dbReference type="RefSeq" id="WP_009488620.1">
    <property type="nucleotide sequence ID" value="NZ_CP141049.1"/>
</dbReference>
<evidence type="ECO:0000256" key="1">
    <source>
        <dbReference type="SAM" id="MobiDB-lite"/>
    </source>
</evidence>
<evidence type="ECO:0000313" key="2">
    <source>
        <dbReference type="EMBL" id="EIM31152.1"/>
    </source>
</evidence>
<feature type="region of interest" description="Disordered" evidence="1">
    <location>
        <begin position="1"/>
        <end position="36"/>
    </location>
</feature>
<dbReference type="EMBL" id="JH660633">
    <property type="protein sequence ID" value="EIM31152.1"/>
    <property type="molecule type" value="Genomic_DNA"/>
</dbReference>